<dbReference type="GO" id="GO:0046872">
    <property type="term" value="F:metal ion binding"/>
    <property type="evidence" value="ECO:0007669"/>
    <property type="project" value="UniProtKB-KW"/>
</dbReference>
<keyword evidence="14" id="KW-1185">Reference proteome</keyword>
<evidence type="ECO:0000256" key="6">
    <source>
        <dbReference type="ARBA" id="ARBA00023125"/>
    </source>
</evidence>
<sequence>MLGREAINTSTSTSSAAALGAPPQQHPLFGSPLPPLQQPQQQQPGPPPHQRRLHNGAGADGVGCYGANASNQLSQFRSDIMSHPQQQQQYNYYNPAPPRNSGEEMPPPQATAHLYGTQPLNYFAQASPDFHGYNQSYYQDVKPPQMPPMQMDQSQMMWNKGFSQPPQPQMPHMRPSTSSSHQSASANDPCNQISHVLQCYQQGGEDSEYVKKAIESLVKKLKDKASELDSLITAVISAGKQPTSCVTIQRSLDGRLQVAGRKGVPHVVYARIWRWPNVSKNELQKLPICEISNDNQDLICINPYHYERVVSSAIGNIDMATLRIDLPSSSGGHQPVGSPGPSNMSQMNPRGPMSSQSGGPMSRSHPMDIKEPLLMYSPHQQPSCVLSHTPGGDVSNVVVGSATSNSEQWMTVGASAASGGVSTVGASSAGAAVSGTADTTTPTSADANNSPAMRMTSQQQQISHPQSQQSQQPFANSSDRARYNHSCRYDVETTQVPTMTLPEHWCSICYYELDTQIGETFKVRKEQSELIVDGGMDPAGGKNGRFCLGALPNVHRCEASEKARLHIGKGVRLQQKSDGSVYLECLSQQAIFVRSYYLDFEHNLVYGSAVHKLSTGAVKKIFDLRWAYAEMQKQTESATQAVYMQAAAVAGILSHVNHSLMEHAGTGVDDLRRVCCTIALSFVKGWGSGYNRTSVKETPCWMEIQLHRPLQLLNRVLTENRDIEN</sequence>
<evidence type="ECO:0000256" key="4">
    <source>
        <dbReference type="ARBA" id="ARBA00022833"/>
    </source>
</evidence>
<comment type="similarity">
    <text evidence="1 9">Belongs to the dwarfin/SMAD family.</text>
</comment>
<gene>
    <name evidence="13" type="ORF">L596_030573</name>
</gene>
<evidence type="ECO:0000259" key="11">
    <source>
        <dbReference type="PROSITE" id="PS51075"/>
    </source>
</evidence>
<dbReference type="CDD" id="cd10492">
    <property type="entry name" value="MH1_SMAD_4"/>
    <property type="match status" value="1"/>
</dbReference>
<comment type="caution">
    <text evidence="13">The sequence shown here is derived from an EMBL/GenBank/DDBJ whole genome shotgun (WGS) entry which is preliminary data.</text>
</comment>
<evidence type="ECO:0000259" key="12">
    <source>
        <dbReference type="PROSITE" id="PS51076"/>
    </source>
</evidence>
<dbReference type="InterPro" id="IPR008984">
    <property type="entry name" value="SMAD_FHA_dom_sf"/>
</dbReference>
<evidence type="ECO:0000256" key="2">
    <source>
        <dbReference type="ARBA" id="ARBA00022490"/>
    </source>
</evidence>
<dbReference type="GO" id="GO:0000978">
    <property type="term" value="F:RNA polymerase II cis-regulatory region sequence-specific DNA binding"/>
    <property type="evidence" value="ECO:0007669"/>
    <property type="project" value="TreeGrafter"/>
</dbReference>
<dbReference type="InterPro" id="IPR003619">
    <property type="entry name" value="MAD_homology1_Dwarfin-type"/>
</dbReference>
<dbReference type="GO" id="GO:0051239">
    <property type="term" value="P:regulation of multicellular organismal process"/>
    <property type="evidence" value="ECO:0007669"/>
    <property type="project" value="UniProtKB-ARBA"/>
</dbReference>
<reference evidence="13 14" key="1">
    <citation type="journal article" date="2015" name="Genome Biol.">
        <title>Comparative genomics of Steinernema reveals deeply conserved gene regulatory networks.</title>
        <authorList>
            <person name="Dillman A.R."/>
            <person name="Macchietto M."/>
            <person name="Porter C.F."/>
            <person name="Rogers A."/>
            <person name="Williams B."/>
            <person name="Antoshechkin I."/>
            <person name="Lee M.M."/>
            <person name="Goodwin Z."/>
            <person name="Lu X."/>
            <person name="Lewis E.E."/>
            <person name="Goodrich-Blair H."/>
            <person name="Stock S.P."/>
            <person name="Adams B.J."/>
            <person name="Sternberg P.W."/>
            <person name="Mortazavi A."/>
        </authorList>
    </citation>
    <scope>NUCLEOTIDE SEQUENCE [LARGE SCALE GENOMIC DNA]</scope>
    <source>
        <strain evidence="13 14">ALL</strain>
    </source>
</reference>
<dbReference type="GO" id="GO:0005737">
    <property type="term" value="C:cytoplasm"/>
    <property type="evidence" value="ECO:0007669"/>
    <property type="project" value="UniProtKB-SubCell"/>
</dbReference>
<dbReference type="Proteomes" id="UP000298663">
    <property type="component" value="Unassembled WGS sequence"/>
</dbReference>
<feature type="compositionally biased region" description="Low complexity" evidence="10">
    <location>
        <begin position="432"/>
        <end position="450"/>
    </location>
</feature>
<feature type="region of interest" description="Disordered" evidence="10">
    <location>
        <begin position="327"/>
        <end position="364"/>
    </location>
</feature>
<dbReference type="InterPro" id="IPR013019">
    <property type="entry name" value="MAD_homology_MH1"/>
</dbReference>
<dbReference type="GO" id="GO:0009653">
    <property type="term" value="P:anatomical structure morphogenesis"/>
    <property type="evidence" value="ECO:0007669"/>
    <property type="project" value="TreeGrafter"/>
</dbReference>
<feature type="compositionally biased region" description="Low complexity" evidence="10">
    <location>
        <begin position="176"/>
        <end position="185"/>
    </location>
</feature>
<accession>A0A4U5LPS6</accession>
<feature type="region of interest" description="Disordered" evidence="10">
    <location>
        <begin position="432"/>
        <end position="481"/>
    </location>
</feature>
<dbReference type="SMART" id="SM00524">
    <property type="entry name" value="DWB"/>
    <property type="match status" value="1"/>
</dbReference>
<dbReference type="PROSITE" id="PS51075">
    <property type="entry name" value="MH1"/>
    <property type="match status" value="1"/>
</dbReference>
<feature type="compositionally biased region" description="Low complexity" evidence="10">
    <location>
        <begin position="349"/>
        <end position="364"/>
    </location>
</feature>
<dbReference type="InterPro" id="IPR017855">
    <property type="entry name" value="SMAD-like_dom_sf"/>
</dbReference>
<organism evidence="13 14">
    <name type="scientific">Steinernema carpocapsae</name>
    <name type="common">Entomopathogenic nematode</name>
    <dbReference type="NCBI Taxonomy" id="34508"/>
    <lineage>
        <taxon>Eukaryota</taxon>
        <taxon>Metazoa</taxon>
        <taxon>Ecdysozoa</taxon>
        <taxon>Nematoda</taxon>
        <taxon>Chromadorea</taxon>
        <taxon>Rhabditida</taxon>
        <taxon>Tylenchina</taxon>
        <taxon>Panagrolaimomorpha</taxon>
        <taxon>Strongyloidoidea</taxon>
        <taxon>Steinernematidae</taxon>
        <taxon>Steinernema</taxon>
    </lineage>
</organism>
<feature type="compositionally biased region" description="Low complexity" evidence="10">
    <location>
        <begin position="85"/>
        <end position="94"/>
    </location>
</feature>
<dbReference type="Gene3D" id="2.60.200.10">
    <property type="match status" value="1"/>
</dbReference>
<feature type="region of interest" description="Disordered" evidence="10">
    <location>
        <begin position="160"/>
        <end position="188"/>
    </location>
</feature>
<dbReference type="GO" id="GO:0071144">
    <property type="term" value="C:heteromeric SMAD protein complex"/>
    <property type="evidence" value="ECO:0007669"/>
    <property type="project" value="TreeGrafter"/>
</dbReference>
<evidence type="ECO:0000256" key="9">
    <source>
        <dbReference type="RuleBase" id="RU361195"/>
    </source>
</evidence>
<feature type="region of interest" description="Disordered" evidence="10">
    <location>
        <begin position="1"/>
        <end position="66"/>
    </location>
</feature>
<dbReference type="GO" id="GO:0060395">
    <property type="term" value="P:SMAD protein signal transduction"/>
    <property type="evidence" value="ECO:0007669"/>
    <property type="project" value="TreeGrafter"/>
</dbReference>
<dbReference type="Pfam" id="PF03166">
    <property type="entry name" value="MH2"/>
    <property type="match status" value="1"/>
</dbReference>
<dbReference type="GO" id="GO:0050793">
    <property type="term" value="P:regulation of developmental process"/>
    <property type="evidence" value="ECO:0007669"/>
    <property type="project" value="UniProtKB-ARBA"/>
</dbReference>
<keyword evidence="6" id="KW-0238">DNA-binding</keyword>
<dbReference type="FunFam" id="2.60.200.10:FF:000002">
    <property type="entry name" value="Mothers against decapentaplegic homolog"/>
    <property type="match status" value="1"/>
</dbReference>
<dbReference type="InterPro" id="IPR036578">
    <property type="entry name" value="SMAD_MH1_sf"/>
</dbReference>
<dbReference type="EMBL" id="AZBU02000014">
    <property type="protein sequence ID" value="TKR57933.1"/>
    <property type="molecule type" value="Genomic_DNA"/>
</dbReference>
<keyword evidence="3" id="KW-0479">Metal-binding</keyword>
<dbReference type="GO" id="GO:0070411">
    <property type="term" value="F:I-SMAD binding"/>
    <property type="evidence" value="ECO:0007669"/>
    <property type="project" value="TreeGrafter"/>
</dbReference>
<dbReference type="CDD" id="cd10498">
    <property type="entry name" value="MH2_SMAD_4"/>
    <property type="match status" value="1"/>
</dbReference>
<evidence type="ECO:0000313" key="13">
    <source>
        <dbReference type="EMBL" id="TKR57933.1"/>
    </source>
</evidence>
<dbReference type="SMART" id="SM00523">
    <property type="entry name" value="DWA"/>
    <property type="match status" value="1"/>
</dbReference>
<evidence type="ECO:0000256" key="3">
    <source>
        <dbReference type="ARBA" id="ARBA00022723"/>
    </source>
</evidence>
<keyword evidence="8 9" id="KW-0539">Nucleus</keyword>
<dbReference type="GO" id="GO:0008340">
    <property type="term" value="P:determination of adult lifespan"/>
    <property type="evidence" value="ECO:0007669"/>
    <property type="project" value="UniProtKB-ARBA"/>
</dbReference>
<evidence type="ECO:0000313" key="14">
    <source>
        <dbReference type="Proteomes" id="UP000298663"/>
    </source>
</evidence>
<dbReference type="PANTHER" id="PTHR13703:SF45">
    <property type="entry name" value="MOTHERS AGAINST DECAPENTAPLEGIC HOMOLOG"/>
    <property type="match status" value="1"/>
</dbReference>
<keyword evidence="7 9" id="KW-0804">Transcription</keyword>
<dbReference type="PANTHER" id="PTHR13703">
    <property type="entry name" value="SMAD"/>
    <property type="match status" value="1"/>
</dbReference>
<dbReference type="AlphaFoldDB" id="A0A4U5LPS6"/>
<feature type="domain" description="MH2" evidence="12">
    <location>
        <begin position="505"/>
        <end position="725"/>
    </location>
</feature>
<dbReference type="GO" id="GO:0030509">
    <property type="term" value="P:BMP signaling pathway"/>
    <property type="evidence" value="ECO:0007669"/>
    <property type="project" value="TreeGrafter"/>
</dbReference>
<keyword evidence="5 9" id="KW-0805">Transcription regulation</keyword>
<keyword evidence="4" id="KW-0862">Zinc</keyword>
<proteinExistence type="inferred from homology"/>
<dbReference type="FunFam" id="3.90.520.10:FF:000002">
    <property type="entry name" value="Mothers against decapentaplegic homolog"/>
    <property type="match status" value="1"/>
</dbReference>
<dbReference type="GO" id="GO:0000981">
    <property type="term" value="F:DNA-binding transcription factor activity, RNA polymerase II-specific"/>
    <property type="evidence" value="ECO:0007669"/>
    <property type="project" value="TreeGrafter"/>
</dbReference>
<evidence type="ECO:0000256" key="1">
    <source>
        <dbReference type="ARBA" id="ARBA00005545"/>
    </source>
</evidence>
<evidence type="ECO:0000256" key="7">
    <source>
        <dbReference type="ARBA" id="ARBA00023163"/>
    </source>
</evidence>
<evidence type="ECO:0000256" key="5">
    <source>
        <dbReference type="ARBA" id="ARBA00023015"/>
    </source>
</evidence>
<dbReference type="STRING" id="34508.A0A4U5LPS6"/>
<feature type="compositionally biased region" description="Low complexity" evidence="10">
    <location>
        <begin position="9"/>
        <end position="18"/>
    </location>
</feature>
<protein>
    <recommendedName>
        <fullName evidence="9">Mothers against decapentaplegic homolog</fullName>
        <shortName evidence="9">MAD homolog</shortName>
        <shortName evidence="9">Mothers against DPP homolog</shortName>
    </recommendedName>
    <alternativeName>
        <fullName evidence="9">SMAD family member</fullName>
    </alternativeName>
</protein>
<dbReference type="SUPFAM" id="SSF49879">
    <property type="entry name" value="SMAD/FHA domain"/>
    <property type="match status" value="1"/>
</dbReference>
<dbReference type="PROSITE" id="PS51076">
    <property type="entry name" value="MH2"/>
    <property type="match status" value="1"/>
</dbReference>
<feature type="compositionally biased region" description="Low complexity" evidence="10">
    <location>
        <begin position="457"/>
        <end position="472"/>
    </location>
</feature>
<dbReference type="OrthoDB" id="5875866at2759"/>
<feature type="domain" description="MH1" evidence="11">
    <location>
        <begin position="192"/>
        <end position="315"/>
    </location>
</feature>
<keyword evidence="2 9" id="KW-0963">Cytoplasm</keyword>
<dbReference type="Pfam" id="PF03165">
    <property type="entry name" value="MH1"/>
    <property type="match status" value="1"/>
</dbReference>
<dbReference type="InterPro" id="IPR001132">
    <property type="entry name" value="SMAD_dom_Dwarfin-type"/>
</dbReference>
<reference evidence="13 14" key="2">
    <citation type="journal article" date="2019" name="G3 (Bethesda)">
        <title>Hybrid Assembly of the Genome of the Entomopathogenic Nematode Steinernema carpocapsae Identifies the X-Chromosome.</title>
        <authorList>
            <person name="Serra L."/>
            <person name="Macchietto M."/>
            <person name="Macias-Munoz A."/>
            <person name="McGill C.J."/>
            <person name="Rodriguez I.M."/>
            <person name="Rodriguez B."/>
            <person name="Murad R."/>
            <person name="Mortazavi A."/>
        </authorList>
    </citation>
    <scope>NUCLEOTIDE SEQUENCE [LARGE SCALE GENOMIC DNA]</scope>
    <source>
        <strain evidence="13 14">ALL</strain>
    </source>
</reference>
<dbReference type="SUPFAM" id="SSF56366">
    <property type="entry name" value="SMAD MH1 domain"/>
    <property type="match status" value="1"/>
</dbReference>
<dbReference type="GO" id="GO:0040024">
    <property type="term" value="P:dauer larval development"/>
    <property type="evidence" value="ECO:0007669"/>
    <property type="project" value="UniProtKB-ARBA"/>
</dbReference>
<dbReference type="GO" id="GO:0030154">
    <property type="term" value="P:cell differentiation"/>
    <property type="evidence" value="ECO:0007669"/>
    <property type="project" value="TreeGrafter"/>
</dbReference>
<dbReference type="Gene3D" id="3.90.520.10">
    <property type="entry name" value="SMAD MH1 domain"/>
    <property type="match status" value="1"/>
</dbReference>
<feature type="region of interest" description="Disordered" evidence="10">
    <location>
        <begin position="82"/>
        <end position="111"/>
    </location>
</feature>
<dbReference type="InterPro" id="IPR013790">
    <property type="entry name" value="Dwarfin"/>
</dbReference>
<name>A0A4U5LPS6_STECR</name>
<evidence type="ECO:0000256" key="8">
    <source>
        <dbReference type="ARBA" id="ARBA00023242"/>
    </source>
</evidence>
<evidence type="ECO:0000256" key="10">
    <source>
        <dbReference type="SAM" id="MobiDB-lite"/>
    </source>
</evidence>
<comment type="subcellular location">
    <subcellularLocation>
        <location evidence="9">Cytoplasm</location>
    </subcellularLocation>
    <subcellularLocation>
        <location evidence="9">Nucleus</location>
    </subcellularLocation>
</comment>